<organism evidence="2 3">
    <name type="scientific">Cutibacterium equinum</name>
    <dbReference type="NCBI Taxonomy" id="3016342"/>
    <lineage>
        <taxon>Bacteria</taxon>
        <taxon>Bacillati</taxon>
        <taxon>Actinomycetota</taxon>
        <taxon>Actinomycetes</taxon>
        <taxon>Propionibacteriales</taxon>
        <taxon>Propionibacteriaceae</taxon>
        <taxon>Cutibacterium</taxon>
    </lineage>
</organism>
<accession>A0ABY7QY11</accession>
<dbReference type="InterPro" id="IPR010982">
    <property type="entry name" value="Lambda_DNA-bd_dom_sf"/>
</dbReference>
<name>A0ABY7QY11_9ACTN</name>
<feature type="domain" description="HTH cro/C1-type" evidence="1">
    <location>
        <begin position="16"/>
        <end position="62"/>
    </location>
</feature>
<dbReference type="PROSITE" id="PS50943">
    <property type="entry name" value="HTH_CROC1"/>
    <property type="match status" value="1"/>
</dbReference>
<dbReference type="CDD" id="cd00093">
    <property type="entry name" value="HTH_XRE"/>
    <property type="match status" value="1"/>
</dbReference>
<proteinExistence type="predicted"/>
<evidence type="ECO:0000313" key="2">
    <source>
        <dbReference type="EMBL" id="WCC79590.1"/>
    </source>
</evidence>
<evidence type="ECO:0000259" key="1">
    <source>
        <dbReference type="PROSITE" id="PS50943"/>
    </source>
</evidence>
<dbReference type="Pfam" id="PF13560">
    <property type="entry name" value="HTH_31"/>
    <property type="match status" value="1"/>
</dbReference>
<evidence type="ECO:0000313" key="3">
    <source>
        <dbReference type="Proteomes" id="UP001212097"/>
    </source>
</evidence>
<dbReference type="Gene3D" id="1.10.260.40">
    <property type="entry name" value="lambda repressor-like DNA-binding domains"/>
    <property type="match status" value="1"/>
</dbReference>
<dbReference type="EMBL" id="CP115668">
    <property type="protein sequence ID" value="WCC79590.1"/>
    <property type="molecule type" value="Genomic_DNA"/>
</dbReference>
<reference evidence="2 3" key="1">
    <citation type="submission" date="2023-06" db="EMBL/GenBank/DDBJ databases">
        <title>The Gram-positive Non-spore-bearing Anaerobic Bacilli of Human Feces.</title>
        <authorList>
            <person name="Eggerth A.H."/>
        </authorList>
    </citation>
    <scope>NUCLEOTIDE SEQUENCE [LARGE SCALE GENOMIC DNA]</scope>
    <source>
        <strain evidence="2 3">CBA3108</strain>
    </source>
</reference>
<dbReference type="RefSeq" id="WP_271417781.1">
    <property type="nucleotide sequence ID" value="NZ_CP115668.1"/>
</dbReference>
<sequence>MSEISERARQAVDQDGRSQIEVANAIGLSPSKFSKSLSGHRQFSALEVADLAETLGVSMNWLVTGEEDAPAIAARHRYDAASREWSSDAMDADRQVLEDIALIYRQAYR</sequence>
<keyword evidence="3" id="KW-1185">Reference proteome</keyword>
<dbReference type="SMART" id="SM00530">
    <property type="entry name" value="HTH_XRE"/>
    <property type="match status" value="1"/>
</dbReference>
<dbReference type="Proteomes" id="UP001212097">
    <property type="component" value="Chromosome"/>
</dbReference>
<dbReference type="SUPFAM" id="SSF47413">
    <property type="entry name" value="lambda repressor-like DNA-binding domains"/>
    <property type="match status" value="1"/>
</dbReference>
<protein>
    <submittedName>
        <fullName evidence="2">Helix-turn-helix domain-containing protein</fullName>
    </submittedName>
</protein>
<dbReference type="InterPro" id="IPR001387">
    <property type="entry name" value="Cro/C1-type_HTH"/>
</dbReference>
<gene>
    <name evidence="2" type="ORF">O6R08_08780</name>
</gene>